<organism evidence="3 4">
    <name type="scientific">Marasmiellus scandens</name>
    <dbReference type="NCBI Taxonomy" id="2682957"/>
    <lineage>
        <taxon>Eukaryota</taxon>
        <taxon>Fungi</taxon>
        <taxon>Dikarya</taxon>
        <taxon>Basidiomycota</taxon>
        <taxon>Agaricomycotina</taxon>
        <taxon>Agaricomycetes</taxon>
        <taxon>Agaricomycetidae</taxon>
        <taxon>Agaricales</taxon>
        <taxon>Marasmiineae</taxon>
        <taxon>Omphalotaceae</taxon>
        <taxon>Marasmiellus</taxon>
    </lineage>
</organism>
<keyword evidence="1" id="KW-0812">Transmembrane</keyword>
<proteinExistence type="predicted"/>
<reference evidence="3 4" key="1">
    <citation type="submission" date="2024-01" db="EMBL/GenBank/DDBJ databases">
        <title>A draft genome for the cacao thread blight pathogen Marasmiellus scandens.</title>
        <authorList>
            <person name="Baruah I.K."/>
            <person name="Leung J."/>
            <person name="Bukari Y."/>
            <person name="Amoako-Attah I."/>
            <person name="Meinhardt L.W."/>
            <person name="Bailey B.A."/>
            <person name="Cohen S.P."/>
        </authorList>
    </citation>
    <scope>NUCLEOTIDE SEQUENCE [LARGE SCALE GENOMIC DNA]</scope>
    <source>
        <strain evidence="3 4">GH-19</strain>
    </source>
</reference>
<sequence length="153" mass="16945">MNVVEIPAVGFLWALWFSLAILCASAAPLLFPAGCLPSFDPVSRTFCIEFFLIESLAFVAWNLFLAYIGIMIIICLIGKSRGHAVWLVSANTPVYFKKKYSTRSDSIDPGLIPHPVQPTTYPPQQAYVYQMKQSQMGYIENAQPTVIPGVAQV</sequence>
<keyword evidence="1" id="KW-0472">Membrane</keyword>
<accession>A0ABR1J5I1</accession>
<keyword evidence="4" id="KW-1185">Reference proteome</keyword>
<gene>
    <name evidence="3" type="ORF">VKT23_012959</name>
</gene>
<keyword evidence="1" id="KW-1133">Transmembrane helix</keyword>
<dbReference type="Proteomes" id="UP001498398">
    <property type="component" value="Unassembled WGS sequence"/>
</dbReference>
<feature type="chain" id="PRO_5046105157" evidence="2">
    <location>
        <begin position="27"/>
        <end position="153"/>
    </location>
</feature>
<keyword evidence="2" id="KW-0732">Signal</keyword>
<comment type="caution">
    <text evidence="3">The sequence shown here is derived from an EMBL/GenBank/DDBJ whole genome shotgun (WGS) entry which is preliminary data.</text>
</comment>
<evidence type="ECO:0000256" key="1">
    <source>
        <dbReference type="SAM" id="Phobius"/>
    </source>
</evidence>
<protein>
    <submittedName>
        <fullName evidence="3">Uncharacterized protein</fullName>
    </submittedName>
</protein>
<evidence type="ECO:0000313" key="4">
    <source>
        <dbReference type="Proteomes" id="UP001498398"/>
    </source>
</evidence>
<feature type="signal peptide" evidence="2">
    <location>
        <begin position="1"/>
        <end position="26"/>
    </location>
</feature>
<name>A0ABR1J5I1_9AGAR</name>
<dbReference type="EMBL" id="JBANRG010000033">
    <property type="protein sequence ID" value="KAK7450649.1"/>
    <property type="molecule type" value="Genomic_DNA"/>
</dbReference>
<feature type="transmembrane region" description="Helical" evidence="1">
    <location>
        <begin position="50"/>
        <end position="77"/>
    </location>
</feature>
<evidence type="ECO:0000256" key="2">
    <source>
        <dbReference type="SAM" id="SignalP"/>
    </source>
</evidence>
<evidence type="ECO:0000313" key="3">
    <source>
        <dbReference type="EMBL" id="KAK7450649.1"/>
    </source>
</evidence>